<gene>
    <name evidence="1" type="ORF">LCGC14_2251770</name>
</gene>
<comment type="caution">
    <text evidence="1">The sequence shown here is derived from an EMBL/GenBank/DDBJ whole genome shotgun (WGS) entry which is preliminary data.</text>
</comment>
<proteinExistence type="predicted"/>
<name>A0A0F9FEX7_9ZZZZ</name>
<organism evidence="1">
    <name type="scientific">marine sediment metagenome</name>
    <dbReference type="NCBI Taxonomy" id="412755"/>
    <lineage>
        <taxon>unclassified sequences</taxon>
        <taxon>metagenomes</taxon>
        <taxon>ecological metagenomes</taxon>
    </lineage>
</organism>
<sequence length="35" mass="4392">MNPERMQKGINKAKKLMWIFDKESWEKQLELRKRT</sequence>
<dbReference type="AlphaFoldDB" id="A0A0F9FEX7"/>
<feature type="non-terminal residue" evidence="1">
    <location>
        <position position="35"/>
    </location>
</feature>
<evidence type="ECO:0000313" key="1">
    <source>
        <dbReference type="EMBL" id="KKL55805.1"/>
    </source>
</evidence>
<reference evidence="1" key="1">
    <citation type="journal article" date="2015" name="Nature">
        <title>Complex archaea that bridge the gap between prokaryotes and eukaryotes.</title>
        <authorList>
            <person name="Spang A."/>
            <person name="Saw J.H."/>
            <person name="Jorgensen S.L."/>
            <person name="Zaremba-Niedzwiedzka K."/>
            <person name="Martijn J."/>
            <person name="Lind A.E."/>
            <person name="van Eijk R."/>
            <person name="Schleper C."/>
            <person name="Guy L."/>
            <person name="Ettema T.J."/>
        </authorList>
    </citation>
    <scope>NUCLEOTIDE SEQUENCE</scope>
</reference>
<dbReference type="EMBL" id="LAZR01030709">
    <property type="protein sequence ID" value="KKL55805.1"/>
    <property type="molecule type" value="Genomic_DNA"/>
</dbReference>
<protein>
    <submittedName>
        <fullName evidence="1">Uncharacterized protein</fullName>
    </submittedName>
</protein>
<accession>A0A0F9FEX7</accession>